<evidence type="ECO:0000313" key="1">
    <source>
        <dbReference type="EMBL" id="CUG68484.1"/>
    </source>
</evidence>
<proteinExistence type="predicted"/>
<dbReference type="EMBL" id="CYKH01000931">
    <property type="protein sequence ID" value="CUG68484.1"/>
    <property type="molecule type" value="Genomic_DNA"/>
</dbReference>
<protein>
    <submittedName>
        <fullName evidence="1">Uncharacterized protein</fullName>
    </submittedName>
</protein>
<name>A0A0S4IZM3_BODSA</name>
<keyword evidence="2" id="KW-1185">Reference proteome</keyword>
<accession>A0A0S4IZM3</accession>
<reference evidence="2" key="1">
    <citation type="submission" date="2015-09" db="EMBL/GenBank/DDBJ databases">
        <authorList>
            <consortium name="Pathogen Informatics"/>
        </authorList>
    </citation>
    <scope>NUCLEOTIDE SEQUENCE [LARGE SCALE GENOMIC DNA]</scope>
    <source>
        <strain evidence="2">Lake Konstanz</strain>
    </source>
</reference>
<dbReference type="AlphaFoldDB" id="A0A0S4IZM3"/>
<organism evidence="1 2">
    <name type="scientific">Bodo saltans</name>
    <name type="common">Flagellated protozoan</name>
    <dbReference type="NCBI Taxonomy" id="75058"/>
    <lineage>
        <taxon>Eukaryota</taxon>
        <taxon>Discoba</taxon>
        <taxon>Euglenozoa</taxon>
        <taxon>Kinetoplastea</taxon>
        <taxon>Metakinetoplastina</taxon>
        <taxon>Eubodonida</taxon>
        <taxon>Bodonidae</taxon>
        <taxon>Bodo</taxon>
    </lineage>
</organism>
<evidence type="ECO:0000313" key="2">
    <source>
        <dbReference type="Proteomes" id="UP000051952"/>
    </source>
</evidence>
<dbReference type="Proteomes" id="UP000051952">
    <property type="component" value="Unassembled WGS sequence"/>
</dbReference>
<sequence>MSAQPTTSAVAAPPQPRQQQYYCASCHTPQDLPRPSPTGTLFQCQNCRMSATGELKVFYCKRVFAVEHTTR</sequence>
<dbReference type="VEuPathDB" id="TriTrypDB:BSAL_83130"/>
<gene>
    <name evidence="1" type="ORF">BSAL_83130</name>
</gene>